<evidence type="ECO:0000313" key="5">
    <source>
        <dbReference type="EMBL" id="KAA1418100.1"/>
    </source>
</evidence>
<dbReference type="Proteomes" id="UP000307768">
    <property type="component" value="Unassembled WGS sequence"/>
</dbReference>
<name>A0A5Q6RJG2_9ACTN</name>
<dbReference type="GO" id="GO:0005737">
    <property type="term" value="C:cytoplasm"/>
    <property type="evidence" value="ECO:0007669"/>
    <property type="project" value="TreeGrafter"/>
</dbReference>
<dbReference type="Pfam" id="PF14561">
    <property type="entry name" value="TPR_20"/>
    <property type="match status" value="1"/>
</dbReference>
<keyword evidence="2" id="KW-0676">Redox-active center</keyword>
<dbReference type="CDD" id="cd02956">
    <property type="entry name" value="ybbN"/>
    <property type="match status" value="1"/>
</dbReference>
<dbReference type="Gene3D" id="1.25.40.10">
    <property type="entry name" value="Tetratricopeptide repeat domain"/>
    <property type="match status" value="1"/>
</dbReference>
<dbReference type="AlphaFoldDB" id="A0A5Q6RJG2"/>
<feature type="domain" description="Thioredoxin" evidence="4">
    <location>
        <begin position="26"/>
        <end position="144"/>
    </location>
</feature>
<dbReference type="RefSeq" id="WP_149771389.1">
    <property type="nucleotide sequence ID" value="NZ_VDFQ02000007.1"/>
</dbReference>
<dbReference type="Gene3D" id="3.40.30.10">
    <property type="entry name" value="Glutaredoxin"/>
    <property type="match status" value="1"/>
</dbReference>
<dbReference type="PANTHER" id="PTHR45663:SF11">
    <property type="entry name" value="GEO12009P1"/>
    <property type="match status" value="1"/>
</dbReference>
<feature type="region of interest" description="Disordered" evidence="3">
    <location>
        <begin position="1"/>
        <end position="30"/>
    </location>
</feature>
<protein>
    <submittedName>
        <fullName evidence="5">Tetratricopeptide repeat protein</fullName>
    </submittedName>
</protein>
<evidence type="ECO:0000256" key="2">
    <source>
        <dbReference type="ARBA" id="ARBA00023284"/>
    </source>
</evidence>
<accession>A0A5Q6RJG2</accession>
<proteinExistence type="inferred from homology"/>
<dbReference type="SUPFAM" id="SSF48452">
    <property type="entry name" value="TPR-like"/>
    <property type="match status" value="1"/>
</dbReference>
<evidence type="ECO:0000256" key="1">
    <source>
        <dbReference type="ARBA" id="ARBA00008987"/>
    </source>
</evidence>
<gene>
    <name evidence="5" type="ORF">FE697_019815</name>
</gene>
<dbReference type="PROSITE" id="PS51352">
    <property type="entry name" value="THIOREDOXIN_2"/>
    <property type="match status" value="1"/>
</dbReference>
<dbReference type="SUPFAM" id="SSF52833">
    <property type="entry name" value="Thioredoxin-like"/>
    <property type="match status" value="1"/>
</dbReference>
<dbReference type="EMBL" id="VDFQ02000007">
    <property type="protein sequence ID" value="KAA1418100.1"/>
    <property type="molecule type" value="Genomic_DNA"/>
</dbReference>
<dbReference type="OrthoDB" id="5181746at2"/>
<dbReference type="Pfam" id="PF00085">
    <property type="entry name" value="Thioredoxin"/>
    <property type="match status" value="1"/>
</dbReference>
<feature type="compositionally biased region" description="Low complexity" evidence="3">
    <location>
        <begin position="18"/>
        <end position="30"/>
    </location>
</feature>
<evidence type="ECO:0000313" key="6">
    <source>
        <dbReference type="Proteomes" id="UP000307768"/>
    </source>
</evidence>
<dbReference type="GO" id="GO:0006950">
    <property type="term" value="P:response to stress"/>
    <property type="evidence" value="ECO:0007669"/>
    <property type="project" value="UniProtKB-ARBA"/>
</dbReference>
<dbReference type="GO" id="GO:0015035">
    <property type="term" value="F:protein-disulfide reductase activity"/>
    <property type="evidence" value="ECO:0007669"/>
    <property type="project" value="TreeGrafter"/>
</dbReference>
<organism evidence="5 6">
    <name type="scientific">Mumia zhuanghuii</name>
    <dbReference type="NCBI Taxonomy" id="2585211"/>
    <lineage>
        <taxon>Bacteria</taxon>
        <taxon>Bacillati</taxon>
        <taxon>Actinomycetota</taxon>
        <taxon>Actinomycetes</taxon>
        <taxon>Propionibacteriales</taxon>
        <taxon>Nocardioidaceae</taxon>
        <taxon>Mumia</taxon>
    </lineage>
</organism>
<evidence type="ECO:0000259" key="4">
    <source>
        <dbReference type="PROSITE" id="PS51352"/>
    </source>
</evidence>
<dbReference type="InterPro" id="IPR013766">
    <property type="entry name" value="Thioredoxin_domain"/>
</dbReference>
<dbReference type="PANTHER" id="PTHR45663">
    <property type="entry name" value="GEO12009P1"/>
    <property type="match status" value="1"/>
</dbReference>
<comment type="caution">
    <text evidence="5">The sequence shown here is derived from an EMBL/GenBank/DDBJ whole genome shotgun (WGS) entry which is preliminary data.</text>
</comment>
<reference evidence="5 6" key="1">
    <citation type="submission" date="2019-09" db="EMBL/GenBank/DDBJ databases">
        <title>Mumia zhuanghuii sp. nov. isolated from the intestinal contents of plateau pika (Ochotona curzoniae) in the Qinghai-Tibet plateau of China.</title>
        <authorList>
            <person name="Tian Z."/>
        </authorList>
    </citation>
    <scope>NUCLEOTIDE SEQUENCE [LARGE SCALE GENOMIC DNA]</scope>
    <source>
        <strain evidence="6">350</strain>
    </source>
</reference>
<dbReference type="InterPro" id="IPR036249">
    <property type="entry name" value="Thioredoxin-like_sf"/>
</dbReference>
<sequence>MSFSRPGAIDLSALKNTPAGGSAGRPASGAPAPAGASWVLDVDERTFQDVLQSSLDHVVVVALWSSRSPQGAAFNDSLARVADSYAGRLLLARIDADTSPQIAQMLGAQGVPFVLGVVKGQPVPLFQGTVDESQIRQFFDELLRVAEANGVNGVAAPVGGGEALPDEEPVDDPRFAAADDAFAEGDYATAVAEYEKLLASNPADTEAAERLAGAKLLQRTGDADLAAARQAAADNPDDVDAQLLVADLDLSGGHVDDAFGRLIDLVRRTTGDDKERVRARVVEMFTIVGSDDPRVSAARRALASALF</sequence>
<comment type="similarity">
    <text evidence="1">Belongs to the thioredoxin family.</text>
</comment>
<dbReference type="InterPro" id="IPR011990">
    <property type="entry name" value="TPR-like_helical_dom_sf"/>
</dbReference>
<evidence type="ECO:0000256" key="3">
    <source>
        <dbReference type="SAM" id="MobiDB-lite"/>
    </source>
</evidence>